<gene>
    <name evidence="1" type="ORF">Tci_698039</name>
</gene>
<evidence type="ECO:0000313" key="1">
    <source>
        <dbReference type="EMBL" id="GFB26068.1"/>
    </source>
</evidence>
<protein>
    <submittedName>
        <fullName evidence="1">Uncharacterized protein</fullName>
    </submittedName>
</protein>
<comment type="caution">
    <text evidence="1">The sequence shown here is derived from an EMBL/GenBank/DDBJ whole genome shotgun (WGS) entry which is preliminary data.</text>
</comment>
<accession>A0A699LBG0</accession>
<name>A0A699LBG0_TANCI</name>
<proteinExistence type="predicted"/>
<organism evidence="1">
    <name type="scientific">Tanacetum cinerariifolium</name>
    <name type="common">Dalmatian daisy</name>
    <name type="synonym">Chrysanthemum cinerariifolium</name>
    <dbReference type="NCBI Taxonomy" id="118510"/>
    <lineage>
        <taxon>Eukaryota</taxon>
        <taxon>Viridiplantae</taxon>
        <taxon>Streptophyta</taxon>
        <taxon>Embryophyta</taxon>
        <taxon>Tracheophyta</taxon>
        <taxon>Spermatophyta</taxon>
        <taxon>Magnoliopsida</taxon>
        <taxon>eudicotyledons</taxon>
        <taxon>Gunneridae</taxon>
        <taxon>Pentapetalae</taxon>
        <taxon>asterids</taxon>
        <taxon>campanulids</taxon>
        <taxon>Asterales</taxon>
        <taxon>Asteraceae</taxon>
        <taxon>Asteroideae</taxon>
        <taxon>Anthemideae</taxon>
        <taxon>Anthemidinae</taxon>
        <taxon>Tanacetum</taxon>
    </lineage>
</organism>
<reference evidence="1" key="1">
    <citation type="journal article" date="2019" name="Sci. Rep.">
        <title>Draft genome of Tanacetum cinerariifolium, the natural source of mosquito coil.</title>
        <authorList>
            <person name="Yamashiro T."/>
            <person name="Shiraishi A."/>
            <person name="Satake H."/>
            <person name="Nakayama K."/>
        </authorList>
    </citation>
    <scope>NUCLEOTIDE SEQUENCE</scope>
</reference>
<feature type="non-terminal residue" evidence="1">
    <location>
        <position position="401"/>
    </location>
</feature>
<sequence length="401" mass="45055">MTSFGYRLNPRYAIKECLSCGALYTQNCSCSKGNIKDKILVPKPLENCARCAKCGHPVNGPYCQRCALLRERLKEDLVSYLKYFHDTFESSDDSTNVVNAPREPIVVKQDHGVKSSQNPPPIDKCCCECGNALDGLFCQQCICKFCGKGAHIGYNCPPKVPIISNPEPYNQTINNELPQTLPSFDSVPCVSKPNCVDESSKNFNPPPQHHMYPCEFCGSNAQYGHYCTPKAQFNNPEQGYSQDFNFPQNIHNFQQHIEIQKKEKLLQLEQWAYLSTHPSKRLTSFCYDNDDDYDFAITPILSTEEPINSLSMGDEHLDIIPATKSDEVIKSSVEDLILIPTKDHLEIVMNSNNDISSSDDDSLHEENIEYVKASPHDSELVSLAAAEIVIPEVEEIEDDNL</sequence>
<dbReference type="EMBL" id="BKCJ010587623">
    <property type="protein sequence ID" value="GFB26068.1"/>
    <property type="molecule type" value="Genomic_DNA"/>
</dbReference>
<dbReference type="AlphaFoldDB" id="A0A699LBG0"/>